<comment type="caution">
    <text evidence="2">The sequence shown here is derived from an EMBL/GenBank/DDBJ whole genome shotgun (WGS) entry which is preliminary data.</text>
</comment>
<sequence>MGLIKAAMGAAGSVMADQWKEYFYCEALPVDVLAVRGRKKVSGRSSNKGGDNVISNGSLIAVADGQCMLIVDQGKIVDVCAEPGEYTYDMSTEPSVFTGSLGAGISAVFKNIGKRFTFGGETPKEQRVYYFNTKEITGNKYGTPSPVPFRVVDERAGIDLDIGIRCFGAYSYRITNPLLFYTNVCGNVSEDYTRDKIDDQLKSELLTALQPAFARVGETGVRYSGLTAHTKEISKALNDELSAEWKDVRGLEIVSFGVSSVKASEEDEQMIKEMQREAAYMDPTRAAGALSRAQAQAMTAAASNTSAGPAMAFMGMGMAQQAGGINAQSLYAMGQQQQMAAQQAAANAAAPKMEAPAGGWKCSCGAVNTGKFCAECGQPKPVDDTWTCSCGAVNKGRFCSECGKPKPAAVKQYKCNKCGWVPEDPTNPPKFCPECGDPFDAGDVQN</sequence>
<dbReference type="RefSeq" id="WP_308727992.1">
    <property type="nucleotide sequence ID" value="NZ_JAJEQF010000010.1"/>
</dbReference>
<dbReference type="PANTHER" id="PTHR37826">
    <property type="entry name" value="FLOTILLIN BAND_7_5 DOMAIN PROTEIN"/>
    <property type="match status" value="1"/>
</dbReference>
<proteinExistence type="predicted"/>
<evidence type="ECO:0000313" key="3">
    <source>
        <dbReference type="Proteomes" id="UP001199355"/>
    </source>
</evidence>
<dbReference type="Pfam" id="PF13421">
    <property type="entry name" value="Band_7_1"/>
    <property type="match status" value="1"/>
</dbReference>
<protein>
    <submittedName>
        <fullName evidence="2">SPFH domain-containing protein</fullName>
    </submittedName>
</protein>
<dbReference type="EMBL" id="JAJEQF010000010">
    <property type="protein sequence ID" value="MCC2167228.1"/>
    <property type="molecule type" value="Genomic_DNA"/>
</dbReference>
<feature type="domain" description="SPFH" evidence="1">
    <location>
        <begin position="51"/>
        <end position="275"/>
    </location>
</feature>
<name>A0AAE3AWU6_9FIRM</name>
<organism evidence="2 3">
    <name type="scientific">Gallintestinimicrobium propionicum</name>
    <dbReference type="NCBI Taxonomy" id="2981770"/>
    <lineage>
        <taxon>Bacteria</taxon>
        <taxon>Bacillati</taxon>
        <taxon>Bacillota</taxon>
        <taxon>Clostridia</taxon>
        <taxon>Lachnospirales</taxon>
        <taxon>Lachnospiraceae</taxon>
        <taxon>Gallintestinimicrobium</taxon>
    </lineage>
</organism>
<dbReference type="InterPro" id="IPR033880">
    <property type="entry name" value="SPFH_YdjI"/>
</dbReference>
<evidence type="ECO:0000259" key="1">
    <source>
        <dbReference type="Pfam" id="PF13421"/>
    </source>
</evidence>
<gene>
    <name evidence="2" type="ORF">LKD45_05875</name>
</gene>
<reference evidence="2 3" key="1">
    <citation type="submission" date="2021-10" db="EMBL/GenBank/DDBJ databases">
        <title>Anaerobic single-cell dispensing facilitates the cultivation of human gut bacteria.</title>
        <authorList>
            <person name="Afrizal A."/>
        </authorList>
    </citation>
    <scope>NUCLEOTIDE SEQUENCE [LARGE SCALE GENOMIC DNA]</scope>
    <source>
        <strain evidence="2 3">CLA-AA-H244</strain>
    </source>
</reference>
<dbReference type="CDD" id="cd00350">
    <property type="entry name" value="rubredoxin_like"/>
    <property type="match status" value="1"/>
</dbReference>
<accession>A0AAE3AWU6</accession>
<dbReference type="CDD" id="cd03408">
    <property type="entry name" value="SPFH_like_u1"/>
    <property type="match status" value="1"/>
</dbReference>
<evidence type="ECO:0000313" key="2">
    <source>
        <dbReference type="EMBL" id="MCC2167228.1"/>
    </source>
</evidence>
<dbReference type="Proteomes" id="UP001199355">
    <property type="component" value="Unassembled WGS sequence"/>
</dbReference>
<dbReference type="AlphaFoldDB" id="A0AAE3AWU6"/>
<keyword evidence="3" id="KW-1185">Reference proteome</keyword>
<dbReference type="PANTHER" id="PTHR37826:SF2">
    <property type="entry name" value="ZINC-RIBBON DOMAIN-CONTAINING PROTEIN"/>
    <property type="match status" value="1"/>
</dbReference>